<sequence>MPLDLVPAPAAPKPVLLRDVPGASRVLTDDALALAAELQTRFGPKMQALSVARERRQERADAGRMPDYLEDTASIRKGMWSCAPAPEALRD</sequence>
<evidence type="ECO:0000259" key="1">
    <source>
        <dbReference type="Pfam" id="PF20656"/>
    </source>
</evidence>
<dbReference type="AlphaFoldDB" id="A0A9X2FQQ7"/>
<keyword evidence="3" id="KW-1185">Reference proteome</keyword>
<dbReference type="InterPro" id="IPR048356">
    <property type="entry name" value="MS_N"/>
</dbReference>
<dbReference type="InterPro" id="IPR046363">
    <property type="entry name" value="MS_N_TIM-barrel_dom"/>
</dbReference>
<evidence type="ECO:0000313" key="2">
    <source>
        <dbReference type="EMBL" id="MCP1169502.1"/>
    </source>
</evidence>
<accession>A0A9X2FQQ7</accession>
<dbReference type="GO" id="GO:0003824">
    <property type="term" value="F:catalytic activity"/>
    <property type="evidence" value="ECO:0007669"/>
    <property type="project" value="InterPro"/>
</dbReference>
<gene>
    <name evidence="2" type="ORF">NHG85_13375</name>
</gene>
<dbReference type="Proteomes" id="UP001139477">
    <property type="component" value="Unassembled WGS sequence"/>
</dbReference>
<comment type="caution">
    <text evidence="2">The sequence shown here is derived from an EMBL/GenBank/DDBJ whole genome shotgun (WGS) entry which is preliminary data.</text>
</comment>
<dbReference type="SUPFAM" id="SSF51645">
    <property type="entry name" value="Malate synthase G"/>
    <property type="match status" value="1"/>
</dbReference>
<protein>
    <submittedName>
        <fullName evidence="2">Malate synthase A</fullName>
    </submittedName>
</protein>
<dbReference type="EMBL" id="JAMYXC010000209">
    <property type="protein sequence ID" value="MCP1169502.1"/>
    <property type="molecule type" value="Genomic_DNA"/>
</dbReference>
<feature type="non-terminal residue" evidence="2">
    <location>
        <position position="91"/>
    </location>
</feature>
<dbReference type="Pfam" id="PF20656">
    <property type="entry name" value="MS_N"/>
    <property type="match status" value="1"/>
</dbReference>
<proteinExistence type="predicted"/>
<dbReference type="InterPro" id="IPR011076">
    <property type="entry name" value="Malate_synth_sf"/>
</dbReference>
<name>A0A9X2FQQ7_9RHOB</name>
<feature type="domain" description="Malate synthase N-terminal" evidence="1">
    <location>
        <begin position="14"/>
        <end position="73"/>
    </location>
</feature>
<reference evidence="2" key="1">
    <citation type="submission" date="2022-06" db="EMBL/GenBank/DDBJ databases">
        <title>Limimaricola sediminis sp. nov., isolated from an intertidal sediment.</title>
        <authorList>
            <person name="Shao X."/>
        </authorList>
    </citation>
    <scope>NUCLEOTIDE SEQUENCE</scope>
    <source>
        <strain evidence="2">ASW11-118</strain>
    </source>
</reference>
<organism evidence="2 3">
    <name type="scientific">Limimaricola litoreus</name>
    <dbReference type="NCBI Taxonomy" id="2955316"/>
    <lineage>
        <taxon>Bacteria</taxon>
        <taxon>Pseudomonadati</taxon>
        <taxon>Pseudomonadota</taxon>
        <taxon>Alphaproteobacteria</taxon>
        <taxon>Rhodobacterales</taxon>
        <taxon>Paracoccaceae</taxon>
        <taxon>Limimaricola</taxon>
    </lineage>
</organism>
<evidence type="ECO:0000313" key="3">
    <source>
        <dbReference type="Proteomes" id="UP001139477"/>
    </source>
</evidence>
<dbReference type="Gene3D" id="3.20.20.360">
    <property type="entry name" value="Malate synthase, domain 3"/>
    <property type="match status" value="1"/>
</dbReference>